<dbReference type="PANTHER" id="PTHR11802">
    <property type="entry name" value="SERINE PROTEASE FAMILY S10 SERINE CARBOXYPEPTIDASE"/>
    <property type="match status" value="1"/>
</dbReference>
<keyword evidence="5" id="KW-0325">Glycoprotein</keyword>
<dbReference type="PANTHER" id="PTHR11802:SF479">
    <property type="entry name" value="CARBOXYPEPTIDASE"/>
    <property type="match status" value="1"/>
</dbReference>
<accession>A0A8H5T2Z3</accession>
<feature type="signal peptide" evidence="6">
    <location>
        <begin position="1"/>
        <end position="17"/>
    </location>
</feature>
<evidence type="ECO:0000256" key="3">
    <source>
        <dbReference type="ARBA" id="ARBA00022670"/>
    </source>
</evidence>
<dbReference type="Pfam" id="PF20253">
    <property type="entry name" value="DUF6604"/>
    <property type="match status" value="2"/>
</dbReference>
<protein>
    <recommendedName>
        <fullName evidence="6">Carboxypeptidase</fullName>
        <ecNumber evidence="6">3.4.16.-</ecNumber>
    </recommendedName>
</protein>
<comment type="similarity">
    <text evidence="1 6">Belongs to the peptidase S10 family.</text>
</comment>
<dbReference type="SUPFAM" id="SSF53474">
    <property type="entry name" value="alpha/beta-Hydrolases"/>
    <property type="match status" value="1"/>
</dbReference>
<evidence type="ECO:0000256" key="5">
    <source>
        <dbReference type="ARBA" id="ARBA00023180"/>
    </source>
</evidence>
<feature type="domain" description="DUF6604" evidence="8">
    <location>
        <begin position="641"/>
        <end position="739"/>
    </location>
</feature>
<keyword evidence="6" id="KW-0732">Signal</keyword>
<dbReference type="InterPro" id="IPR018202">
    <property type="entry name" value="Ser_caboxypep_ser_AS"/>
</dbReference>
<dbReference type="EMBL" id="JAAQPE010000471">
    <property type="protein sequence ID" value="KAF5662003.1"/>
    <property type="molecule type" value="Genomic_DNA"/>
</dbReference>
<keyword evidence="3 6" id="KW-0645">Protease</keyword>
<dbReference type="PRINTS" id="PR00724">
    <property type="entry name" value="CRBOXYPTASEC"/>
</dbReference>
<dbReference type="InterPro" id="IPR001563">
    <property type="entry name" value="Peptidase_S10"/>
</dbReference>
<gene>
    <name evidence="9" type="ORF">FCIRC_11607</name>
</gene>
<keyword evidence="4 6" id="KW-0378">Hydrolase</keyword>
<evidence type="ECO:0000256" key="4">
    <source>
        <dbReference type="ARBA" id="ARBA00022801"/>
    </source>
</evidence>
<feature type="domain" description="DUF6604" evidence="8">
    <location>
        <begin position="559"/>
        <end position="639"/>
    </location>
</feature>
<proteinExistence type="inferred from homology"/>
<dbReference type="AlphaFoldDB" id="A0A8H5T2Z3"/>
<dbReference type="Gene3D" id="3.40.50.1820">
    <property type="entry name" value="alpha/beta hydrolase"/>
    <property type="match status" value="1"/>
</dbReference>
<dbReference type="EC" id="3.4.16.-" evidence="6"/>
<dbReference type="PROSITE" id="PS00131">
    <property type="entry name" value="CARBOXYPEPT_SER_SER"/>
    <property type="match status" value="1"/>
</dbReference>
<feature type="chain" id="PRO_5034824052" description="Carboxypeptidase" evidence="6">
    <location>
        <begin position="18"/>
        <end position="740"/>
    </location>
</feature>
<feature type="region of interest" description="Disordered" evidence="7">
    <location>
        <begin position="590"/>
        <end position="622"/>
    </location>
</feature>
<dbReference type="GO" id="GO:0004185">
    <property type="term" value="F:serine-type carboxypeptidase activity"/>
    <property type="evidence" value="ECO:0007669"/>
    <property type="project" value="UniProtKB-UniRule"/>
</dbReference>
<dbReference type="InterPro" id="IPR046539">
    <property type="entry name" value="DUF6604"/>
</dbReference>
<evidence type="ECO:0000256" key="1">
    <source>
        <dbReference type="ARBA" id="ARBA00009431"/>
    </source>
</evidence>
<keyword evidence="2 6" id="KW-0121">Carboxypeptidase</keyword>
<keyword evidence="10" id="KW-1185">Reference proteome</keyword>
<evidence type="ECO:0000256" key="7">
    <source>
        <dbReference type="SAM" id="MobiDB-lite"/>
    </source>
</evidence>
<dbReference type="InterPro" id="IPR029058">
    <property type="entry name" value="AB_hydrolase_fold"/>
</dbReference>
<feature type="compositionally biased region" description="Basic residues" evidence="7">
    <location>
        <begin position="600"/>
        <end position="614"/>
    </location>
</feature>
<evidence type="ECO:0000256" key="2">
    <source>
        <dbReference type="ARBA" id="ARBA00022645"/>
    </source>
</evidence>
<organism evidence="9 10">
    <name type="scientific">Fusarium circinatum</name>
    <name type="common">Pitch canker fungus</name>
    <name type="synonym">Gibberella circinata</name>
    <dbReference type="NCBI Taxonomy" id="48490"/>
    <lineage>
        <taxon>Eukaryota</taxon>
        <taxon>Fungi</taxon>
        <taxon>Dikarya</taxon>
        <taxon>Ascomycota</taxon>
        <taxon>Pezizomycotina</taxon>
        <taxon>Sordariomycetes</taxon>
        <taxon>Hypocreomycetidae</taxon>
        <taxon>Hypocreales</taxon>
        <taxon>Nectriaceae</taxon>
        <taxon>Fusarium</taxon>
        <taxon>Fusarium fujikuroi species complex</taxon>
    </lineage>
</organism>
<name>A0A8H5T2Z3_FUSCI</name>
<reference evidence="10" key="1">
    <citation type="journal article" date="2020" name="BMC Genomics">
        <title>Correction to: Identification and distribution of gene clusters required for synthesis of sphingolipid metabolism inhibitors in diverse species of the filamentous fungus Fusarium.</title>
        <authorList>
            <person name="Kim H.S."/>
            <person name="Lohmar J.M."/>
            <person name="Busman M."/>
            <person name="Brown D.W."/>
            <person name="Naumann T.A."/>
            <person name="Divon H.H."/>
            <person name="Lysoe E."/>
            <person name="Uhlig S."/>
            <person name="Proctor R.H."/>
        </authorList>
    </citation>
    <scope>NUCLEOTIDE SEQUENCE [LARGE SCALE GENOMIC DNA]</scope>
    <source>
        <strain evidence="10">NRRL 25331</strain>
    </source>
</reference>
<evidence type="ECO:0000313" key="9">
    <source>
        <dbReference type="EMBL" id="KAF5662003.1"/>
    </source>
</evidence>
<dbReference type="Pfam" id="PF00450">
    <property type="entry name" value="Peptidase_S10"/>
    <property type="match status" value="1"/>
</dbReference>
<evidence type="ECO:0000259" key="8">
    <source>
        <dbReference type="Pfam" id="PF20253"/>
    </source>
</evidence>
<evidence type="ECO:0000313" key="10">
    <source>
        <dbReference type="Proteomes" id="UP000572754"/>
    </source>
</evidence>
<sequence length="740" mass="83158">MRFSLISLLALGTLSQAFNQGAINAFNRVHPRRYDERRAAVPEQPAFEKRSKSKFLNKNSEKFVVNGTAIPEVKFDVGESYAGLLPISQDPKEERKLYFWFFPSTNPKAKRDEVVIWLNGGPGCSSLSGLLTENGPFLWQEGTLAPVPNSYSWTNLTNVIWIEQPVGVGYSQGKPNITNEVELGKQFIGFWKNFINTFELKGATTYITGESYAGYYVPYIADAFITANDDDYYKLGGVAINDPIIGDRTLQQQAVIYPYIESWANLFYLNQTYMNALRWTHQHCGYEKYLKKYGTFPPPAEKFPVLPDPNADTNPKSNYTCDIFDWAYSAAVDSNPCFNIYHITDTCPHLYSQLGIVNQGDYSPPGAQIYFNRTDVKKALNAPTDVTWYQCTPNNVFGFGNPKSSRSDTSLAPAQNDVLKRVIEHTNNTIIGVGRLDFLLPPNGTLFALQNATWNGKKGFQKYPQDKQFYVPFHIDYNGGRLSEEGTVGQWGEERGLTWYEVQLAGHELPGYAAGSGYRVLEKLLGRIKNLGTIENFTTQKGNFQGNPHERDFTVGTYQQYKADTDLVAAWLASTAKACGYPAHLLTSTAVQSSQPKGGGRLKGKARKDAKKQKPAPSRGPVEATRPKYIIAIKDFFPLDYFIGVLESVRSVLRPRMPADTPSYDSIEDLTNRFSGLNVYEPSEEFLDAPDIVRPQKAQDDENTYEAEPQNTLEDAMIAYAIMLDDLTHIRSHIKALWEN</sequence>
<dbReference type="Proteomes" id="UP000572754">
    <property type="component" value="Unassembled WGS sequence"/>
</dbReference>
<comment type="caution">
    <text evidence="9">The sequence shown here is derived from an EMBL/GenBank/DDBJ whole genome shotgun (WGS) entry which is preliminary data.</text>
</comment>
<dbReference type="GO" id="GO:0006508">
    <property type="term" value="P:proteolysis"/>
    <property type="evidence" value="ECO:0007669"/>
    <property type="project" value="UniProtKB-KW"/>
</dbReference>
<reference evidence="9 10" key="2">
    <citation type="submission" date="2020-05" db="EMBL/GenBank/DDBJ databases">
        <title>Identification and distribution of gene clusters putatively required for synthesis of sphingolipid metabolism inhibitors in phylogenetically diverse species of the filamentous fungus Fusarium.</title>
        <authorList>
            <person name="Kim H.-S."/>
            <person name="Busman M."/>
            <person name="Brown D.W."/>
            <person name="Divon H."/>
            <person name="Uhlig S."/>
            <person name="Proctor R.H."/>
        </authorList>
    </citation>
    <scope>NUCLEOTIDE SEQUENCE [LARGE SCALE GENOMIC DNA]</scope>
    <source>
        <strain evidence="9 10">NRRL 25331</strain>
    </source>
</reference>
<evidence type="ECO:0000256" key="6">
    <source>
        <dbReference type="RuleBase" id="RU361156"/>
    </source>
</evidence>